<reference evidence="9" key="2">
    <citation type="submission" date="2013-07" db="EMBL/GenBank/DDBJ databases">
        <authorList>
            <person name="Morais-Silva F.O."/>
            <person name="Rezende A.M."/>
            <person name="Pimentel C."/>
            <person name="Resende D.M."/>
            <person name="Santos C.I."/>
            <person name="Clemente C."/>
            <person name="de Oliveira L.M."/>
            <person name="da Silva S.M."/>
            <person name="Costa D.A."/>
            <person name="Varela-Raposo A."/>
            <person name="Horacio E.C.A."/>
            <person name="Matos M."/>
            <person name="Flores O."/>
            <person name="Ruiz J.C."/>
            <person name="Rodrigues-Pousada C."/>
        </authorList>
    </citation>
    <scope>NUCLEOTIDE SEQUENCE [LARGE SCALE GENOMIC DNA]</scope>
    <source>
        <strain evidence="9">ATCC 19364 / DSM 1382 / NCIMB 9332 / VKM B-1759</strain>
    </source>
</reference>
<proteinExistence type="inferred from homology"/>
<feature type="transmembrane region" description="Helical" evidence="6">
    <location>
        <begin position="159"/>
        <end position="179"/>
    </location>
</feature>
<dbReference type="KEGG" id="dgg:DGI_0207"/>
<dbReference type="PATRIC" id="fig|1121448.10.peg.212"/>
<name>T2G7N9_MEGG1</name>
<comment type="subcellular location">
    <subcellularLocation>
        <location evidence="1">Membrane</location>
        <topology evidence="1">Multi-pass membrane protein</topology>
    </subcellularLocation>
</comment>
<dbReference type="OrthoDB" id="5416392at2"/>
<feature type="transmembrane region" description="Helical" evidence="6">
    <location>
        <begin position="12"/>
        <end position="33"/>
    </location>
</feature>
<accession>T2G7N9</accession>
<keyword evidence="9" id="KW-1185">Reference proteome</keyword>
<dbReference type="Pfam" id="PF00892">
    <property type="entry name" value="EamA"/>
    <property type="match status" value="2"/>
</dbReference>
<feature type="transmembrane region" description="Helical" evidence="6">
    <location>
        <begin position="77"/>
        <end position="96"/>
    </location>
</feature>
<evidence type="ECO:0000256" key="2">
    <source>
        <dbReference type="ARBA" id="ARBA00007362"/>
    </source>
</evidence>
<feature type="transmembrane region" description="Helical" evidence="6">
    <location>
        <begin position="102"/>
        <end position="124"/>
    </location>
</feature>
<keyword evidence="3 6" id="KW-0812">Transmembrane</keyword>
<dbReference type="EMBL" id="CP006585">
    <property type="protein sequence ID" value="AGW12141.1"/>
    <property type="molecule type" value="Genomic_DNA"/>
</dbReference>
<dbReference type="STRING" id="1121448.DGI_0207"/>
<sequence>MPTPTRPAQSSRLAATLALSLAMVLWGSSFIAMKVAVGALHPLLVIFGRMLLATLLFAVFARRFMRAEYHKGDWKPMLLMGLCEPGLYFLFEAYALTHTSAAQAGMVTAMLPVMVAGAAAVWLGERPSPRIWAGFILAVLGVIWLSTASTVQETAPNPLLGNFLEFMAMVCATGYMLLLKKLSARYSPWLLTAIQALVGTLFYLPTLPFVSWPQTWEPLPLLAVLYLGSVVTIGAYGCYNFGMSRLPASQASAFVNAIPAVSLLLAWLLLGETLNAQQLLACGAVFAGVVLSQGTVRQT</sequence>
<dbReference type="SUPFAM" id="SSF103481">
    <property type="entry name" value="Multidrug resistance efflux transporter EmrE"/>
    <property type="match status" value="2"/>
</dbReference>
<feature type="transmembrane region" description="Helical" evidence="6">
    <location>
        <begin position="276"/>
        <end position="296"/>
    </location>
</feature>
<evidence type="ECO:0000256" key="4">
    <source>
        <dbReference type="ARBA" id="ARBA00022989"/>
    </source>
</evidence>
<dbReference type="RefSeq" id="WP_021758736.1">
    <property type="nucleotide sequence ID" value="NC_022444.1"/>
</dbReference>
<protein>
    <recommendedName>
        <fullName evidence="7">EamA domain-containing protein</fullName>
    </recommendedName>
</protein>
<dbReference type="InterPro" id="IPR037185">
    <property type="entry name" value="EmrE-like"/>
</dbReference>
<feature type="transmembrane region" description="Helical" evidence="6">
    <location>
        <begin position="219"/>
        <end position="239"/>
    </location>
</feature>
<evidence type="ECO:0000256" key="1">
    <source>
        <dbReference type="ARBA" id="ARBA00004141"/>
    </source>
</evidence>
<evidence type="ECO:0000256" key="3">
    <source>
        <dbReference type="ARBA" id="ARBA00022692"/>
    </source>
</evidence>
<keyword evidence="5 6" id="KW-0472">Membrane</keyword>
<comment type="similarity">
    <text evidence="2">Belongs to the EamA transporter family.</text>
</comment>
<dbReference type="InterPro" id="IPR000620">
    <property type="entry name" value="EamA_dom"/>
</dbReference>
<dbReference type="AlphaFoldDB" id="T2G7N9"/>
<feature type="transmembrane region" description="Helical" evidence="6">
    <location>
        <begin position="186"/>
        <end position="207"/>
    </location>
</feature>
<dbReference type="InterPro" id="IPR050638">
    <property type="entry name" value="AA-Vitamin_Transporters"/>
</dbReference>
<evidence type="ECO:0000313" key="9">
    <source>
        <dbReference type="Proteomes" id="UP000016587"/>
    </source>
</evidence>
<organism evidence="8 9">
    <name type="scientific">Megalodesulfovibrio gigas (strain ATCC 19364 / DSM 1382 / NCIMB 9332 / VKM B-1759)</name>
    <name type="common">Desulfovibrio gigas</name>
    <dbReference type="NCBI Taxonomy" id="1121448"/>
    <lineage>
        <taxon>Bacteria</taxon>
        <taxon>Pseudomonadati</taxon>
        <taxon>Thermodesulfobacteriota</taxon>
        <taxon>Desulfovibrionia</taxon>
        <taxon>Desulfovibrionales</taxon>
        <taxon>Desulfovibrionaceae</taxon>
        <taxon>Megalodesulfovibrio</taxon>
    </lineage>
</organism>
<feature type="transmembrane region" description="Helical" evidence="6">
    <location>
        <begin position="39"/>
        <end position="65"/>
    </location>
</feature>
<dbReference type="HOGENOM" id="CLU_033863_4_1_7"/>
<dbReference type="PANTHER" id="PTHR32322:SF2">
    <property type="entry name" value="EAMA DOMAIN-CONTAINING PROTEIN"/>
    <property type="match status" value="1"/>
</dbReference>
<evidence type="ECO:0000256" key="6">
    <source>
        <dbReference type="SAM" id="Phobius"/>
    </source>
</evidence>
<keyword evidence="4 6" id="KW-1133">Transmembrane helix</keyword>
<dbReference type="eggNOG" id="COG0697">
    <property type="taxonomic scope" value="Bacteria"/>
</dbReference>
<feature type="transmembrane region" description="Helical" evidence="6">
    <location>
        <begin position="131"/>
        <end position="147"/>
    </location>
</feature>
<feature type="domain" description="EamA" evidence="7">
    <location>
        <begin position="17"/>
        <end position="146"/>
    </location>
</feature>
<evidence type="ECO:0000313" key="8">
    <source>
        <dbReference type="EMBL" id="AGW12141.1"/>
    </source>
</evidence>
<reference evidence="8 9" key="1">
    <citation type="journal article" date="2013" name="J. Bacteriol.">
        <title>Roles of HynAB and Ech, the only two hydrogenases found in the model sulfate reducer Desulfovibrio gigas.</title>
        <authorList>
            <person name="Morais-Silva F.O."/>
            <person name="Santos C.I."/>
            <person name="Rodrigues R."/>
            <person name="Pereira I.A."/>
            <person name="Rodrigues-Pousada C."/>
        </authorList>
    </citation>
    <scope>NUCLEOTIDE SEQUENCE [LARGE SCALE GENOMIC DNA]</scope>
    <source>
        <strain evidence="9">ATCC 19364 / DSM 1382 / NCIMB 9332 / VKM B-1759</strain>
    </source>
</reference>
<dbReference type="Proteomes" id="UP000016587">
    <property type="component" value="Chromosome"/>
</dbReference>
<evidence type="ECO:0000256" key="5">
    <source>
        <dbReference type="ARBA" id="ARBA00023136"/>
    </source>
</evidence>
<dbReference type="GO" id="GO:0016020">
    <property type="term" value="C:membrane"/>
    <property type="evidence" value="ECO:0007669"/>
    <property type="project" value="UniProtKB-SubCell"/>
</dbReference>
<feature type="transmembrane region" description="Helical" evidence="6">
    <location>
        <begin position="251"/>
        <end position="270"/>
    </location>
</feature>
<gene>
    <name evidence="8" type="ORF">DGI_0207</name>
</gene>
<evidence type="ECO:0000259" key="7">
    <source>
        <dbReference type="Pfam" id="PF00892"/>
    </source>
</evidence>
<dbReference type="PANTHER" id="PTHR32322">
    <property type="entry name" value="INNER MEMBRANE TRANSPORTER"/>
    <property type="match status" value="1"/>
</dbReference>
<feature type="domain" description="EamA" evidence="7">
    <location>
        <begin position="160"/>
        <end position="291"/>
    </location>
</feature>
<dbReference type="Gene3D" id="1.10.3730.20">
    <property type="match status" value="2"/>
</dbReference>